<gene>
    <name evidence="1" type="ORF">PHYPA_015419</name>
</gene>
<dbReference type="EnsemblPlants" id="Pp3c11_22920V3.1">
    <property type="protein sequence ID" value="Pp3c11_22920V3.1"/>
    <property type="gene ID" value="Pp3c11_22920"/>
</dbReference>
<name>A0A2K1JVU6_PHYPA</name>
<dbReference type="Gramene" id="Pp3c11_22920V3.1">
    <property type="protein sequence ID" value="Pp3c11_22920V3.1"/>
    <property type="gene ID" value="Pp3c11_22920"/>
</dbReference>
<evidence type="ECO:0000313" key="2">
    <source>
        <dbReference type="EnsemblPlants" id="Pp3c11_22920V3.1"/>
    </source>
</evidence>
<protein>
    <submittedName>
        <fullName evidence="1 2">Uncharacterized protein</fullName>
    </submittedName>
</protein>
<accession>A0A2K1JVU6</accession>
<sequence>MLGEKLKKISTYLPGVPLHRCKRTLRV</sequence>
<keyword evidence="3" id="KW-1185">Reference proteome</keyword>
<reference evidence="1 3" key="2">
    <citation type="journal article" date="2018" name="Plant J.">
        <title>The Physcomitrella patens chromosome-scale assembly reveals moss genome structure and evolution.</title>
        <authorList>
            <person name="Lang D."/>
            <person name="Ullrich K.K."/>
            <person name="Murat F."/>
            <person name="Fuchs J."/>
            <person name="Jenkins J."/>
            <person name="Haas F.B."/>
            <person name="Piednoel M."/>
            <person name="Gundlach H."/>
            <person name="Van Bel M."/>
            <person name="Meyberg R."/>
            <person name="Vives C."/>
            <person name="Morata J."/>
            <person name="Symeonidi A."/>
            <person name="Hiss M."/>
            <person name="Muchero W."/>
            <person name="Kamisugi Y."/>
            <person name="Saleh O."/>
            <person name="Blanc G."/>
            <person name="Decker E.L."/>
            <person name="van Gessel N."/>
            <person name="Grimwood J."/>
            <person name="Hayes R.D."/>
            <person name="Graham S.W."/>
            <person name="Gunter L.E."/>
            <person name="McDaniel S.F."/>
            <person name="Hoernstein S.N.W."/>
            <person name="Larsson A."/>
            <person name="Li F.W."/>
            <person name="Perroud P.F."/>
            <person name="Phillips J."/>
            <person name="Ranjan P."/>
            <person name="Rokshar D.S."/>
            <person name="Rothfels C.J."/>
            <person name="Schneider L."/>
            <person name="Shu S."/>
            <person name="Stevenson D.W."/>
            <person name="Thummler F."/>
            <person name="Tillich M."/>
            <person name="Villarreal Aguilar J.C."/>
            <person name="Widiez T."/>
            <person name="Wong G.K."/>
            <person name="Wymore A."/>
            <person name="Zhang Y."/>
            <person name="Zimmer A.D."/>
            <person name="Quatrano R.S."/>
            <person name="Mayer K.F.X."/>
            <person name="Goodstein D."/>
            <person name="Casacuberta J.M."/>
            <person name="Vandepoele K."/>
            <person name="Reski R."/>
            <person name="Cuming A.C."/>
            <person name="Tuskan G.A."/>
            <person name="Maumus F."/>
            <person name="Salse J."/>
            <person name="Schmutz J."/>
            <person name="Rensing S.A."/>
        </authorList>
    </citation>
    <scope>NUCLEOTIDE SEQUENCE [LARGE SCALE GENOMIC DNA]</scope>
    <source>
        <strain evidence="2 3">cv. Gransden 2004</strain>
    </source>
</reference>
<reference evidence="1 3" key="1">
    <citation type="journal article" date="2008" name="Science">
        <title>The Physcomitrella genome reveals evolutionary insights into the conquest of land by plants.</title>
        <authorList>
            <person name="Rensing S."/>
            <person name="Lang D."/>
            <person name="Zimmer A."/>
            <person name="Terry A."/>
            <person name="Salamov A."/>
            <person name="Shapiro H."/>
            <person name="Nishiyama T."/>
            <person name="Perroud P.-F."/>
            <person name="Lindquist E."/>
            <person name="Kamisugi Y."/>
            <person name="Tanahashi T."/>
            <person name="Sakakibara K."/>
            <person name="Fujita T."/>
            <person name="Oishi K."/>
            <person name="Shin-I T."/>
            <person name="Kuroki Y."/>
            <person name="Toyoda A."/>
            <person name="Suzuki Y."/>
            <person name="Hashimoto A."/>
            <person name="Yamaguchi K."/>
            <person name="Sugano A."/>
            <person name="Kohara Y."/>
            <person name="Fujiyama A."/>
            <person name="Anterola A."/>
            <person name="Aoki S."/>
            <person name="Ashton N."/>
            <person name="Barbazuk W.B."/>
            <person name="Barker E."/>
            <person name="Bennetzen J."/>
            <person name="Bezanilla M."/>
            <person name="Blankenship R."/>
            <person name="Cho S.H."/>
            <person name="Dutcher S."/>
            <person name="Estelle M."/>
            <person name="Fawcett J.A."/>
            <person name="Gundlach H."/>
            <person name="Hanada K."/>
            <person name="Heyl A."/>
            <person name="Hicks K.A."/>
            <person name="Hugh J."/>
            <person name="Lohr M."/>
            <person name="Mayer K."/>
            <person name="Melkozernov A."/>
            <person name="Murata T."/>
            <person name="Nelson D."/>
            <person name="Pils B."/>
            <person name="Prigge M."/>
            <person name="Reiss B."/>
            <person name="Renner T."/>
            <person name="Rombauts S."/>
            <person name="Rushton P."/>
            <person name="Sanderfoot A."/>
            <person name="Schween G."/>
            <person name="Shiu S.-H."/>
            <person name="Stueber K."/>
            <person name="Theodoulou F.L."/>
            <person name="Tu H."/>
            <person name="Van de Peer Y."/>
            <person name="Verrier P.J."/>
            <person name="Waters E."/>
            <person name="Wood A."/>
            <person name="Yang L."/>
            <person name="Cove D."/>
            <person name="Cuming A."/>
            <person name="Hasebe M."/>
            <person name="Lucas S."/>
            <person name="Mishler D.B."/>
            <person name="Reski R."/>
            <person name="Grigoriev I."/>
            <person name="Quatrano R.S."/>
            <person name="Boore J.L."/>
        </authorList>
    </citation>
    <scope>NUCLEOTIDE SEQUENCE [LARGE SCALE GENOMIC DNA]</scope>
    <source>
        <strain evidence="2 3">cv. Gransden 2004</strain>
    </source>
</reference>
<reference evidence="2" key="3">
    <citation type="submission" date="2020-12" db="UniProtKB">
        <authorList>
            <consortium name="EnsemblPlants"/>
        </authorList>
    </citation>
    <scope>IDENTIFICATION</scope>
</reference>
<organism evidence="1">
    <name type="scientific">Physcomitrium patens</name>
    <name type="common">Spreading-leaved earth moss</name>
    <name type="synonym">Physcomitrella patens</name>
    <dbReference type="NCBI Taxonomy" id="3218"/>
    <lineage>
        <taxon>Eukaryota</taxon>
        <taxon>Viridiplantae</taxon>
        <taxon>Streptophyta</taxon>
        <taxon>Embryophyta</taxon>
        <taxon>Bryophyta</taxon>
        <taxon>Bryophytina</taxon>
        <taxon>Bryopsida</taxon>
        <taxon>Funariidae</taxon>
        <taxon>Funariales</taxon>
        <taxon>Funariaceae</taxon>
        <taxon>Physcomitrium</taxon>
    </lineage>
</organism>
<dbReference type="Proteomes" id="UP000006727">
    <property type="component" value="Chromosome 11"/>
</dbReference>
<proteinExistence type="predicted"/>
<dbReference type="AlphaFoldDB" id="A0A2K1JVU6"/>
<evidence type="ECO:0000313" key="3">
    <source>
        <dbReference type="Proteomes" id="UP000006727"/>
    </source>
</evidence>
<dbReference type="EMBL" id="ABEU02000011">
    <property type="protein sequence ID" value="PNR45648.1"/>
    <property type="molecule type" value="Genomic_DNA"/>
</dbReference>
<evidence type="ECO:0000313" key="1">
    <source>
        <dbReference type="EMBL" id="PNR45648.1"/>
    </source>
</evidence>